<gene>
    <name evidence="2" type="ORF">ACE1B6_10035</name>
</gene>
<sequence>MKNLVYATTITLVLASLFPTAQARNLRDYNVTHLGRSAAIPNNARIQGATHQLDVYVKVQALSSLSIDLPEDISIRRGIEVKNQSGQKIEADVSINNRKATVVFSQPVPPETKLSINMRDVTTPGYDHIWLYRVYGKMVGANVEIPLGTAWIPTYK</sequence>
<name>A0ABV4YBI6_9CYAN</name>
<evidence type="ECO:0000256" key="1">
    <source>
        <dbReference type="SAM" id="SignalP"/>
    </source>
</evidence>
<proteinExistence type="predicted"/>
<dbReference type="Pfam" id="PF10989">
    <property type="entry name" value="DUF2808"/>
    <property type="match status" value="1"/>
</dbReference>
<dbReference type="InterPro" id="IPR021256">
    <property type="entry name" value="DUF2808"/>
</dbReference>
<dbReference type="RefSeq" id="WP_413257109.1">
    <property type="nucleotide sequence ID" value="NZ_JBHFNS010000042.1"/>
</dbReference>
<feature type="chain" id="PRO_5047105365" evidence="1">
    <location>
        <begin position="24"/>
        <end position="156"/>
    </location>
</feature>
<dbReference type="Proteomes" id="UP001576776">
    <property type="component" value="Unassembled WGS sequence"/>
</dbReference>
<keyword evidence="3" id="KW-1185">Reference proteome</keyword>
<dbReference type="EMBL" id="JBHFNS010000042">
    <property type="protein sequence ID" value="MFB2935609.1"/>
    <property type="molecule type" value="Genomic_DNA"/>
</dbReference>
<protein>
    <submittedName>
        <fullName evidence="2">DUF2808 domain-containing protein</fullName>
    </submittedName>
</protein>
<organism evidence="2 3">
    <name type="scientific">Floridaenema fluviatile BLCC-F154</name>
    <dbReference type="NCBI Taxonomy" id="3153640"/>
    <lineage>
        <taxon>Bacteria</taxon>
        <taxon>Bacillati</taxon>
        <taxon>Cyanobacteriota</taxon>
        <taxon>Cyanophyceae</taxon>
        <taxon>Oscillatoriophycideae</taxon>
        <taxon>Aerosakkonematales</taxon>
        <taxon>Aerosakkonemataceae</taxon>
        <taxon>Floridanema</taxon>
        <taxon>Floridanema fluviatile</taxon>
    </lineage>
</organism>
<feature type="signal peptide" evidence="1">
    <location>
        <begin position="1"/>
        <end position="23"/>
    </location>
</feature>
<accession>A0ABV4YBI6</accession>
<evidence type="ECO:0000313" key="2">
    <source>
        <dbReference type="EMBL" id="MFB2935609.1"/>
    </source>
</evidence>
<keyword evidence="1" id="KW-0732">Signal</keyword>
<reference evidence="2 3" key="1">
    <citation type="submission" date="2024-09" db="EMBL/GenBank/DDBJ databases">
        <title>Floridaenema gen nov. (Aerosakkonemataceae, Aerosakkonematales ord. nov., Cyanobacteria) from benthic tropical and subtropical fresh waters, with the description of four new species.</title>
        <authorList>
            <person name="Moretto J.A."/>
            <person name="Berthold D.E."/>
            <person name="Lefler F.W."/>
            <person name="Huang I.-S."/>
            <person name="Laughinghouse H. IV."/>
        </authorList>
    </citation>
    <scope>NUCLEOTIDE SEQUENCE [LARGE SCALE GENOMIC DNA]</scope>
    <source>
        <strain evidence="2 3">BLCC-F154</strain>
    </source>
</reference>
<comment type="caution">
    <text evidence="2">The sequence shown here is derived from an EMBL/GenBank/DDBJ whole genome shotgun (WGS) entry which is preliminary data.</text>
</comment>
<evidence type="ECO:0000313" key="3">
    <source>
        <dbReference type="Proteomes" id="UP001576776"/>
    </source>
</evidence>